<dbReference type="Proteomes" id="UP001176941">
    <property type="component" value="Chromosome 30"/>
</dbReference>
<reference evidence="2" key="1">
    <citation type="submission" date="2023-04" db="EMBL/GenBank/DDBJ databases">
        <authorList>
            <consortium name="ELIXIR-Norway"/>
        </authorList>
    </citation>
    <scope>NUCLEOTIDE SEQUENCE [LARGE SCALE GENOMIC DNA]</scope>
</reference>
<evidence type="ECO:0000256" key="1">
    <source>
        <dbReference type="SAM" id="MobiDB-lite"/>
    </source>
</evidence>
<sequence length="101" mass="10645">MSVNVLTGCHYGSSAPPYCTIGPHVHNPSPQLLCPELRSPWETAVLKKEGFVAQGSVVIRAQECHKMSNTSSPAADSPGAPGIKGTQITGREGGERRKHPG</sequence>
<proteinExistence type="predicted"/>
<keyword evidence="3" id="KW-1185">Reference proteome</keyword>
<evidence type="ECO:0000313" key="3">
    <source>
        <dbReference type="Proteomes" id="UP001176941"/>
    </source>
</evidence>
<name>A0ABN8ZBD8_RANTA</name>
<feature type="region of interest" description="Disordered" evidence="1">
    <location>
        <begin position="65"/>
        <end position="101"/>
    </location>
</feature>
<gene>
    <name evidence="2" type="ORF">MRATA1EN1_LOCUS20077</name>
</gene>
<dbReference type="EMBL" id="OX459966">
    <property type="protein sequence ID" value="CAI9171115.1"/>
    <property type="molecule type" value="Genomic_DNA"/>
</dbReference>
<protein>
    <submittedName>
        <fullName evidence="2">Uncharacterized protein</fullName>
    </submittedName>
</protein>
<accession>A0ABN8ZBD8</accession>
<evidence type="ECO:0000313" key="2">
    <source>
        <dbReference type="EMBL" id="CAI9171115.1"/>
    </source>
</evidence>
<organism evidence="2 3">
    <name type="scientific">Rangifer tarandus platyrhynchus</name>
    <name type="common">Svalbard reindeer</name>
    <dbReference type="NCBI Taxonomy" id="3082113"/>
    <lineage>
        <taxon>Eukaryota</taxon>
        <taxon>Metazoa</taxon>
        <taxon>Chordata</taxon>
        <taxon>Craniata</taxon>
        <taxon>Vertebrata</taxon>
        <taxon>Euteleostomi</taxon>
        <taxon>Mammalia</taxon>
        <taxon>Eutheria</taxon>
        <taxon>Laurasiatheria</taxon>
        <taxon>Artiodactyla</taxon>
        <taxon>Ruminantia</taxon>
        <taxon>Pecora</taxon>
        <taxon>Cervidae</taxon>
        <taxon>Odocoileinae</taxon>
        <taxon>Rangifer</taxon>
    </lineage>
</organism>